<evidence type="ECO:0000256" key="8">
    <source>
        <dbReference type="ARBA" id="ARBA00023204"/>
    </source>
</evidence>
<evidence type="ECO:0000256" key="2">
    <source>
        <dbReference type="ARBA" id="ARBA00001946"/>
    </source>
</evidence>
<keyword evidence="7" id="KW-0460">Magnesium</keyword>
<dbReference type="RefSeq" id="WP_214433153.1">
    <property type="nucleotide sequence ID" value="NZ_CAWPUQ010000303.1"/>
</dbReference>
<dbReference type="PANTHER" id="PTHR15822">
    <property type="entry name" value="TRAF AND TNF RECEPTOR-ASSOCIATED PROTEIN"/>
    <property type="match status" value="1"/>
</dbReference>
<dbReference type="InterPro" id="IPR005135">
    <property type="entry name" value="Endo/exonuclease/phosphatase"/>
</dbReference>
<name>A0A8J7LDX5_9NOST</name>
<accession>A0A8J7LDX5</accession>
<dbReference type="Gene3D" id="3.60.10.10">
    <property type="entry name" value="Endonuclease/exonuclease/phosphatase"/>
    <property type="match status" value="1"/>
</dbReference>
<dbReference type="Proteomes" id="UP000662314">
    <property type="component" value="Unassembled WGS sequence"/>
</dbReference>
<organism evidence="10 11">
    <name type="scientific">Dendronalium phyllosphericum CENA369</name>
    <dbReference type="NCBI Taxonomy" id="1725256"/>
    <lineage>
        <taxon>Bacteria</taxon>
        <taxon>Bacillati</taxon>
        <taxon>Cyanobacteriota</taxon>
        <taxon>Cyanophyceae</taxon>
        <taxon>Nostocales</taxon>
        <taxon>Nostocaceae</taxon>
        <taxon>Dendronalium</taxon>
        <taxon>Dendronalium phyllosphericum</taxon>
    </lineage>
</organism>
<evidence type="ECO:0000256" key="1">
    <source>
        <dbReference type="ARBA" id="ARBA00001936"/>
    </source>
</evidence>
<dbReference type="NCBIfam" id="NF003842">
    <property type="entry name" value="PRK05421.1-4"/>
    <property type="match status" value="1"/>
</dbReference>
<evidence type="ECO:0000313" key="10">
    <source>
        <dbReference type="EMBL" id="MBH8574342.1"/>
    </source>
</evidence>
<dbReference type="GO" id="GO:0046872">
    <property type="term" value="F:metal ion binding"/>
    <property type="evidence" value="ECO:0007669"/>
    <property type="project" value="UniProtKB-KW"/>
</dbReference>
<keyword evidence="3" id="KW-0540">Nuclease</keyword>
<reference evidence="10 11" key="1">
    <citation type="journal article" date="2021" name="Int. J. Syst. Evol. Microbiol.">
        <title>Amazonocrinis nigriterrae gen. nov., sp. nov., Atlanticothrix silvestris gen. nov., sp. nov. and Dendronalium phyllosphericum gen. nov., sp. nov., nostocacean cyanobacteria from Brazilian environments.</title>
        <authorList>
            <person name="Alvarenga D.O."/>
            <person name="Andreote A.P.D."/>
            <person name="Branco L.H.Z."/>
            <person name="Delbaje E."/>
            <person name="Cruz R.B."/>
            <person name="Varani A.M."/>
            <person name="Fiore M.F."/>
        </authorList>
    </citation>
    <scope>NUCLEOTIDE SEQUENCE [LARGE SCALE GENOMIC DNA]</scope>
    <source>
        <strain evidence="10 11">CENA369</strain>
    </source>
</reference>
<dbReference type="EMBL" id="JAECZA010000067">
    <property type="protein sequence ID" value="MBH8574342.1"/>
    <property type="molecule type" value="Genomic_DNA"/>
</dbReference>
<evidence type="ECO:0000256" key="6">
    <source>
        <dbReference type="ARBA" id="ARBA00022801"/>
    </source>
</evidence>
<evidence type="ECO:0000259" key="9">
    <source>
        <dbReference type="Pfam" id="PF03372"/>
    </source>
</evidence>
<dbReference type="SUPFAM" id="SSF56219">
    <property type="entry name" value="DNase I-like"/>
    <property type="match status" value="1"/>
</dbReference>
<proteinExistence type="predicted"/>
<evidence type="ECO:0000313" key="11">
    <source>
        <dbReference type="Proteomes" id="UP000662314"/>
    </source>
</evidence>
<dbReference type="InterPro" id="IPR036691">
    <property type="entry name" value="Endo/exonu/phosph_ase_sf"/>
</dbReference>
<keyword evidence="6" id="KW-0378">Hydrolase</keyword>
<dbReference type="GO" id="GO:0016787">
    <property type="term" value="F:hydrolase activity"/>
    <property type="evidence" value="ECO:0007669"/>
    <property type="project" value="UniProtKB-KW"/>
</dbReference>
<gene>
    <name evidence="10" type="ORF">I8752_15205</name>
</gene>
<protein>
    <submittedName>
        <fullName evidence="10">Endonuclease/exonuclease/phosphatase family protein</fullName>
    </submittedName>
</protein>
<keyword evidence="4" id="KW-0479">Metal-binding</keyword>
<comment type="cofactor">
    <cofactor evidence="2">
        <name>Mg(2+)</name>
        <dbReference type="ChEBI" id="CHEBI:18420"/>
    </cofactor>
</comment>
<dbReference type="InterPro" id="IPR051547">
    <property type="entry name" value="TDP2-like"/>
</dbReference>
<dbReference type="GO" id="GO:0004519">
    <property type="term" value="F:endonuclease activity"/>
    <property type="evidence" value="ECO:0007669"/>
    <property type="project" value="UniProtKB-KW"/>
</dbReference>
<keyword evidence="8" id="KW-0234">DNA repair</keyword>
<sequence length="281" mass="32654">MFDIKEHVDTLAKKFVPSYRFLRSQKSTIDKSHSIQTELNSNSIKVLSWNIAKNNYSEKWLEDFLKIIEQHQPNLIFLQEFRLELGLTNVLEWLEMSWDFAPNFIDAHHQSYSGIFTAATTSSLNKKAIITKHHEPIIKTPKVSLITEYPLSHNKATLLAINSHLINFVDLNKFKIQLHELELAISAHRGPIIFSGDFNTWSRKRAIILDKVVTKLGLIPVNFVPHESRKIKRFLLSPPLDWIFYRELSEKKVSAIVLDRIYSSDHKPLLAEFCYTDTLNN</sequence>
<dbReference type="AlphaFoldDB" id="A0A8J7LDX5"/>
<evidence type="ECO:0000256" key="7">
    <source>
        <dbReference type="ARBA" id="ARBA00022842"/>
    </source>
</evidence>
<evidence type="ECO:0000256" key="4">
    <source>
        <dbReference type="ARBA" id="ARBA00022723"/>
    </source>
</evidence>
<evidence type="ECO:0000256" key="5">
    <source>
        <dbReference type="ARBA" id="ARBA00022763"/>
    </source>
</evidence>
<feature type="domain" description="Endonuclease/exonuclease/phosphatase" evidence="9">
    <location>
        <begin position="47"/>
        <end position="266"/>
    </location>
</feature>
<keyword evidence="5" id="KW-0227">DNA damage</keyword>
<comment type="cofactor">
    <cofactor evidence="1">
        <name>Mn(2+)</name>
        <dbReference type="ChEBI" id="CHEBI:29035"/>
    </cofactor>
</comment>
<dbReference type="Pfam" id="PF03372">
    <property type="entry name" value="Exo_endo_phos"/>
    <property type="match status" value="1"/>
</dbReference>
<dbReference type="PANTHER" id="PTHR15822:SF4">
    <property type="entry name" value="TYROSYL-DNA PHOSPHODIESTERASE 2"/>
    <property type="match status" value="1"/>
</dbReference>
<keyword evidence="11" id="KW-1185">Reference proteome</keyword>
<comment type="caution">
    <text evidence="10">The sequence shown here is derived from an EMBL/GenBank/DDBJ whole genome shotgun (WGS) entry which is preliminary data.</text>
</comment>
<keyword evidence="10" id="KW-0255">Endonuclease</keyword>
<dbReference type="GO" id="GO:0006281">
    <property type="term" value="P:DNA repair"/>
    <property type="evidence" value="ECO:0007669"/>
    <property type="project" value="UniProtKB-KW"/>
</dbReference>
<evidence type="ECO:0000256" key="3">
    <source>
        <dbReference type="ARBA" id="ARBA00022722"/>
    </source>
</evidence>